<reference evidence="1 2" key="1">
    <citation type="submission" date="2020-07" db="EMBL/GenBank/DDBJ databases">
        <title>Exploring microbial biodiversity for novel pathways involved in the catabolism of aromatic compounds derived from lignin.</title>
        <authorList>
            <person name="Elkins J."/>
        </authorList>
    </citation>
    <scope>NUCLEOTIDE SEQUENCE [LARGE SCALE GENOMIC DNA]</scope>
    <source>
        <strain evidence="1 2">H2C3C</strain>
    </source>
</reference>
<dbReference type="Gene3D" id="2.60.200.60">
    <property type="match status" value="1"/>
</dbReference>
<gene>
    <name evidence="1" type="ORF">GGD40_000268</name>
</gene>
<accession>A0A7Y9WHB2</accession>
<name>A0A7Y9WHB2_9BURK</name>
<sequence>MERASLHGRAQIVVGDATSHGGKVISGSPSSTWSAAKIPIARKGDQVTCPLCAPHLFEIAEGLDGCEDFGQLMALEGHKTTCGAVLIAQPASDDA</sequence>
<organism evidence="1 2">
    <name type="scientific">Paraburkholderia bryophila</name>
    <dbReference type="NCBI Taxonomy" id="420952"/>
    <lineage>
        <taxon>Bacteria</taxon>
        <taxon>Pseudomonadati</taxon>
        <taxon>Pseudomonadota</taxon>
        <taxon>Betaproteobacteria</taxon>
        <taxon>Burkholderiales</taxon>
        <taxon>Burkholderiaceae</taxon>
        <taxon>Paraburkholderia</taxon>
    </lineage>
</organism>
<dbReference type="EMBL" id="JACCAS010000001">
    <property type="protein sequence ID" value="NYH20789.1"/>
    <property type="molecule type" value="Genomic_DNA"/>
</dbReference>
<protein>
    <submittedName>
        <fullName evidence="1">Putative Zn-binding protein involved in type VI secretion</fullName>
    </submittedName>
</protein>
<comment type="caution">
    <text evidence="1">The sequence shown here is derived from an EMBL/GenBank/DDBJ whole genome shotgun (WGS) entry which is preliminary data.</text>
</comment>
<dbReference type="RefSeq" id="WP_179742562.1">
    <property type="nucleotide sequence ID" value="NZ_JACCAS010000001.1"/>
</dbReference>
<dbReference type="Pfam" id="PF05488">
    <property type="entry name" value="PAAR_motif"/>
    <property type="match status" value="1"/>
</dbReference>
<dbReference type="AlphaFoldDB" id="A0A7Y9WHB2"/>
<proteinExistence type="predicted"/>
<evidence type="ECO:0000313" key="2">
    <source>
        <dbReference type="Proteomes" id="UP000540929"/>
    </source>
</evidence>
<dbReference type="Proteomes" id="UP000540929">
    <property type="component" value="Unassembled WGS sequence"/>
</dbReference>
<dbReference type="InterPro" id="IPR008727">
    <property type="entry name" value="PAAR_motif"/>
</dbReference>
<evidence type="ECO:0000313" key="1">
    <source>
        <dbReference type="EMBL" id="NYH20789.1"/>
    </source>
</evidence>
<dbReference type="CDD" id="cd14744">
    <property type="entry name" value="PAAR_CT_2"/>
    <property type="match status" value="1"/>
</dbReference>
<keyword evidence="2" id="KW-1185">Reference proteome</keyword>